<feature type="transmembrane region" description="Helical" evidence="6">
    <location>
        <begin position="137"/>
        <end position="164"/>
    </location>
</feature>
<evidence type="ECO:0000256" key="1">
    <source>
        <dbReference type="ARBA" id="ARBA00004141"/>
    </source>
</evidence>
<evidence type="ECO:0000259" key="7">
    <source>
        <dbReference type="Pfam" id="PF00324"/>
    </source>
</evidence>
<dbReference type="RefSeq" id="XP_042563174.1">
    <property type="nucleotide sequence ID" value="XM_042707240.1"/>
</dbReference>
<dbReference type="AlphaFoldDB" id="A0A8M1KN69"/>
<dbReference type="GO" id="GO:0006884">
    <property type="term" value="P:cell volume homeostasis"/>
    <property type="evidence" value="ECO:0007669"/>
    <property type="project" value="TreeGrafter"/>
</dbReference>
<feature type="transmembrane region" description="Helical" evidence="6">
    <location>
        <begin position="91"/>
        <end position="116"/>
    </location>
</feature>
<feature type="region of interest" description="Disordered" evidence="5">
    <location>
        <begin position="1"/>
        <end position="48"/>
    </location>
</feature>
<dbReference type="PANTHER" id="PTHR11827">
    <property type="entry name" value="SOLUTE CARRIER FAMILY 12, CATION COTRANSPORTERS"/>
    <property type="match status" value="1"/>
</dbReference>
<feature type="domain" description="Amino acid permease/ SLC12A" evidence="7">
    <location>
        <begin position="59"/>
        <end position="162"/>
    </location>
</feature>
<sequence length="168" mass="17942">MSERTPLLHYRLSTSVNESGEHGENRPGPTGEHAAQPSPPEPRRKAARDQPQKLSTFFGVIIPTLLSMFSVVLFLRIGFVVGQCGLYQTVAMFLVAYFIISMTVLSVCAISTNGALDAGGAYYMISRALGPEFGGSMGIMFFLANVCGSALYVLGLVEAVLATFGAPE</sequence>
<protein>
    <submittedName>
        <fullName evidence="9">Solute carrier family 12 member 9-like</fullName>
    </submittedName>
</protein>
<evidence type="ECO:0000256" key="2">
    <source>
        <dbReference type="ARBA" id="ARBA00022692"/>
    </source>
</evidence>
<dbReference type="GO" id="GO:0016020">
    <property type="term" value="C:membrane"/>
    <property type="evidence" value="ECO:0007669"/>
    <property type="project" value="UniProtKB-SubCell"/>
</dbReference>
<comment type="subcellular location">
    <subcellularLocation>
        <location evidence="1">Membrane</location>
        <topology evidence="1">Multi-pass membrane protein</topology>
    </subcellularLocation>
</comment>
<proteinExistence type="predicted"/>
<gene>
    <name evidence="9" type="primary">LOC122132567</name>
</gene>
<dbReference type="GO" id="GO:0015379">
    <property type="term" value="F:potassium:chloride symporter activity"/>
    <property type="evidence" value="ECO:0007669"/>
    <property type="project" value="TreeGrafter"/>
</dbReference>
<evidence type="ECO:0000313" key="8">
    <source>
        <dbReference type="Proteomes" id="UP000515152"/>
    </source>
</evidence>
<dbReference type="Pfam" id="PF00324">
    <property type="entry name" value="AA_permease"/>
    <property type="match status" value="1"/>
</dbReference>
<organism evidence="8 9">
    <name type="scientific">Clupea harengus</name>
    <name type="common">Atlantic herring</name>
    <dbReference type="NCBI Taxonomy" id="7950"/>
    <lineage>
        <taxon>Eukaryota</taxon>
        <taxon>Metazoa</taxon>
        <taxon>Chordata</taxon>
        <taxon>Craniata</taxon>
        <taxon>Vertebrata</taxon>
        <taxon>Euteleostomi</taxon>
        <taxon>Actinopterygii</taxon>
        <taxon>Neopterygii</taxon>
        <taxon>Teleostei</taxon>
        <taxon>Clupei</taxon>
        <taxon>Clupeiformes</taxon>
        <taxon>Clupeoidei</taxon>
        <taxon>Clupeidae</taxon>
        <taxon>Clupea</taxon>
    </lineage>
</organism>
<dbReference type="PANTHER" id="PTHR11827:SF96">
    <property type="entry name" value="SOLUTE CARRIER FAMILY 12 MEMBER 9"/>
    <property type="match status" value="1"/>
</dbReference>
<dbReference type="InterPro" id="IPR004841">
    <property type="entry name" value="AA-permease/SLC12A_dom"/>
</dbReference>
<evidence type="ECO:0000256" key="3">
    <source>
        <dbReference type="ARBA" id="ARBA00022989"/>
    </source>
</evidence>
<evidence type="ECO:0000313" key="9">
    <source>
        <dbReference type="RefSeq" id="XP_042563174.1"/>
    </source>
</evidence>
<keyword evidence="2 6" id="KW-0812">Transmembrane</keyword>
<dbReference type="GeneID" id="122132567"/>
<feature type="transmembrane region" description="Helical" evidence="6">
    <location>
        <begin position="54"/>
        <end position="79"/>
    </location>
</feature>
<feature type="non-terminal residue" evidence="9">
    <location>
        <position position="168"/>
    </location>
</feature>
<dbReference type="OrthoDB" id="2020542at2759"/>
<reference evidence="9" key="1">
    <citation type="submission" date="2025-08" db="UniProtKB">
        <authorList>
            <consortium name="RefSeq"/>
        </authorList>
    </citation>
    <scope>IDENTIFICATION</scope>
</reference>
<dbReference type="GO" id="GO:0055075">
    <property type="term" value="P:potassium ion homeostasis"/>
    <property type="evidence" value="ECO:0007669"/>
    <property type="project" value="TreeGrafter"/>
</dbReference>
<dbReference type="KEGG" id="char:122132567"/>
<accession>A0A8M1KN69</accession>
<evidence type="ECO:0000256" key="6">
    <source>
        <dbReference type="SAM" id="Phobius"/>
    </source>
</evidence>
<keyword evidence="8" id="KW-1185">Reference proteome</keyword>
<keyword evidence="3 6" id="KW-1133">Transmembrane helix</keyword>
<keyword evidence="4 6" id="KW-0472">Membrane</keyword>
<dbReference type="GO" id="GO:0055064">
    <property type="term" value="P:chloride ion homeostasis"/>
    <property type="evidence" value="ECO:0007669"/>
    <property type="project" value="TreeGrafter"/>
</dbReference>
<dbReference type="InterPro" id="IPR004842">
    <property type="entry name" value="SLC12A_fam"/>
</dbReference>
<dbReference type="Proteomes" id="UP000515152">
    <property type="component" value="Unplaced"/>
</dbReference>
<evidence type="ECO:0000256" key="4">
    <source>
        <dbReference type="ARBA" id="ARBA00023136"/>
    </source>
</evidence>
<name>A0A8M1KN69_CLUHA</name>
<evidence type="ECO:0000256" key="5">
    <source>
        <dbReference type="SAM" id="MobiDB-lite"/>
    </source>
</evidence>